<sequence>MDKLHYETLIEGCILNRRDAQKALYKMCYEEMMRLCMRYLKTHDLAKEALNSGFLKIFNNIGEYNPEKGNLMSWIRTILIRTCIDLERKEFRFTRMQQYQEREVAITPAILEKLYAQDILYAIRKLPTASQVVFNLSVIDGYSHKEIGELLGIGESTSRWHLSSAKKQLREILSENNQSRENERQG</sequence>
<dbReference type="InterPro" id="IPR036388">
    <property type="entry name" value="WH-like_DNA-bd_sf"/>
</dbReference>
<evidence type="ECO:0000256" key="4">
    <source>
        <dbReference type="ARBA" id="ARBA00023163"/>
    </source>
</evidence>
<dbReference type="SUPFAM" id="SSF88946">
    <property type="entry name" value="Sigma2 domain of RNA polymerase sigma factors"/>
    <property type="match status" value="1"/>
</dbReference>
<evidence type="ECO:0000313" key="8">
    <source>
        <dbReference type="Proteomes" id="UP001165460"/>
    </source>
</evidence>
<comment type="similarity">
    <text evidence="1">Belongs to the sigma-70 factor family. ECF subfamily.</text>
</comment>
<evidence type="ECO:0000256" key="3">
    <source>
        <dbReference type="ARBA" id="ARBA00023082"/>
    </source>
</evidence>
<gene>
    <name evidence="7" type="ORF">MMF97_05765</name>
</gene>
<reference evidence="7" key="1">
    <citation type="submission" date="2022-03" db="EMBL/GenBank/DDBJ databases">
        <authorList>
            <person name="Woo C.Y."/>
        </authorList>
    </citation>
    <scope>NUCLEOTIDE SEQUENCE</scope>
    <source>
        <strain evidence="7">CYS-01</strain>
    </source>
</reference>
<evidence type="ECO:0000256" key="2">
    <source>
        <dbReference type="ARBA" id="ARBA00023015"/>
    </source>
</evidence>
<dbReference type="Pfam" id="PF04542">
    <property type="entry name" value="Sigma70_r2"/>
    <property type="match status" value="1"/>
</dbReference>
<keyword evidence="4" id="KW-0804">Transcription</keyword>
<dbReference type="EMBL" id="JALGBH010000001">
    <property type="protein sequence ID" value="MCJ0742213.1"/>
    <property type="molecule type" value="Genomic_DNA"/>
</dbReference>
<feature type="domain" description="RNA polymerase sigma-70 region 2" evidence="5">
    <location>
        <begin position="24"/>
        <end position="90"/>
    </location>
</feature>
<evidence type="ECO:0000259" key="6">
    <source>
        <dbReference type="Pfam" id="PF08281"/>
    </source>
</evidence>
<accession>A0ABS9ZUZ4</accession>
<dbReference type="InterPro" id="IPR013324">
    <property type="entry name" value="RNA_pol_sigma_r3/r4-like"/>
</dbReference>
<dbReference type="Gene3D" id="1.10.10.10">
    <property type="entry name" value="Winged helix-like DNA-binding domain superfamily/Winged helix DNA-binding domain"/>
    <property type="match status" value="1"/>
</dbReference>
<keyword evidence="2" id="KW-0805">Transcription regulation</keyword>
<dbReference type="InterPro" id="IPR039425">
    <property type="entry name" value="RNA_pol_sigma-70-like"/>
</dbReference>
<dbReference type="InterPro" id="IPR013249">
    <property type="entry name" value="RNA_pol_sigma70_r4_t2"/>
</dbReference>
<name>A0ABS9ZUZ4_9SPHI</name>
<dbReference type="Gene3D" id="1.10.1740.10">
    <property type="match status" value="1"/>
</dbReference>
<protein>
    <submittedName>
        <fullName evidence="7">Sigma-70 family RNA polymerase sigma factor</fullName>
    </submittedName>
</protein>
<keyword evidence="3" id="KW-0731">Sigma factor</keyword>
<evidence type="ECO:0000256" key="1">
    <source>
        <dbReference type="ARBA" id="ARBA00010641"/>
    </source>
</evidence>
<feature type="domain" description="RNA polymerase sigma factor 70 region 4 type 2" evidence="6">
    <location>
        <begin position="117"/>
        <end position="169"/>
    </location>
</feature>
<dbReference type="RefSeq" id="WP_243360486.1">
    <property type="nucleotide sequence ID" value="NZ_JALGBH010000001.1"/>
</dbReference>
<dbReference type="Pfam" id="PF08281">
    <property type="entry name" value="Sigma70_r4_2"/>
    <property type="match status" value="1"/>
</dbReference>
<dbReference type="PANTHER" id="PTHR43133:SF46">
    <property type="entry name" value="RNA POLYMERASE SIGMA-70 FACTOR ECF SUBFAMILY"/>
    <property type="match status" value="1"/>
</dbReference>
<proteinExistence type="inferred from homology"/>
<dbReference type="PANTHER" id="PTHR43133">
    <property type="entry name" value="RNA POLYMERASE ECF-TYPE SIGMA FACTO"/>
    <property type="match status" value="1"/>
</dbReference>
<evidence type="ECO:0000259" key="5">
    <source>
        <dbReference type="Pfam" id="PF04542"/>
    </source>
</evidence>
<keyword evidence="8" id="KW-1185">Reference proteome</keyword>
<organism evidence="7 8">
    <name type="scientific">Pedobacter montanisoli</name>
    <dbReference type="NCBI Taxonomy" id="2923277"/>
    <lineage>
        <taxon>Bacteria</taxon>
        <taxon>Pseudomonadati</taxon>
        <taxon>Bacteroidota</taxon>
        <taxon>Sphingobacteriia</taxon>
        <taxon>Sphingobacteriales</taxon>
        <taxon>Sphingobacteriaceae</taxon>
        <taxon>Pedobacter</taxon>
    </lineage>
</organism>
<dbReference type="SUPFAM" id="SSF88659">
    <property type="entry name" value="Sigma3 and sigma4 domains of RNA polymerase sigma factors"/>
    <property type="match status" value="1"/>
</dbReference>
<dbReference type="InterPro" id="IPR007627">
    <property type="entry name" value="RNA_pol_sigma70_r2"/>
</dbReference>
<evidence type="ECO:0000313" key="7">
    <source>
        <dbReference type="EMBL" id="MCJ0742213.1"/>
    </source>
</evidence>
<dbReference type="InterPro" id="IPR014284">
    <property type="entry name" value="RNA_pol_sigma-70_dom"/>
</dbReference>
<comment type="caution">
    <text evidence="7">The sequence shown here is derived from an EMBL/GenBank/DDBJ whole genome shotgun (WGS) entry which is preliminary data.</text>
</comment>
<dbReference type="Proteomes" id="UP001165460">
    <property type="component" value="Unassembled WGS sequence"/>
</dbReference>
<dbReference type="InterPro" id="IPR013325">
    <property type="entry name" value="RNA_pol_sigma_r2"/>
</dbReference>
<dbReference type="NCBIfam" id="TIGR02937">
    <property type="entry name" value="sigma70-ECF"/>
    <property type="match status" value="1"/>
</dbReference>